<evidence type="ECO:0000313" key="5">
    <source>
        <dbReference type="EMBL" id="JAJ09053.1"/>
    </source>
</evidence>
<dbReference type="Pfam" id="PF20434">
    <property type="entry name" value="BD-FAE"/>
    <property type="match status" value="1"/>
</dbReference>
<keyword evidence="7" id="KW-1185">Reference proteome</keyword>
<accession>A0A0P4ZP14</accession>
<dbReference type="Gene3D" id="3.40.50.1820">
    <property type="entry name" value="alpha/beta hydrolase"/>
    <property type="match status" value="1"/>
</dbReference>
<evidence type="ECO:0000259" key="4">
    <source>
        <dbReference type="Pfam" id="PF20434"/>
    </source>
</evidence>
<dbReference type="AlphaFoldDB" id="A0A0P4ZP14"/>
<evidence type="ECO:0000256" key="3">
    <source>
        <dbReference type="HAMAP-Rule" id="MF_03014"/>
    </source>
</evidence>
<comment type="pathway">
    <text evidence="3">Amino-acid degradation; L-tryptophan degradation via kynurenine pathway; L-kynurenine from L-tryptophan: step 2/2.</text>
</comment>
<proteinExistence type="inferred from homology"/>
<reference evidence="5" key="1">
    <citation type="submission" date="2015-10" db="EMBL/GenBank/DDBJ databases">
        <title>Daphnia magna gene sets from two clonal populations assembled and annotated with EvidentialGene.</title>
        <authorList>
            <person name="Gilbert D."/>
            <person name="Podicheti R."/>
            <person name="Orsini L."/>
            <person name="Colbourne J."/>
            <person name="Pfrender M."/>
        </authorList>
    </citation>
    <scope>NUCLEOTIDE SEQUENCE</scope>
</reference>
<organism evidence="5">
    <name type="scientific">Daphnia magna</name>
    <dbReference type="NCBI Taxonomy" id="35525"/>
    <lineage>
        <taxon>Eukaryota</taxon>
        <taxon>Metazoa</taxon>
        <taxon>Ecdysozoa</taxon>
        <taxon>Arthropoda</taxon>
        <taxon>Crustacea</taxon>
        <taxon>Branchiopoda</taxon>
        <taxon>Diplostraca</taxon>
        <taxon>Cladocera</taxon>
        <taxon>Anomopoda</taxon>
        <taxon>Daphniidae</taxon>
        <taxon>Daphnia</taxon>
    </lineage>
</organism>
<feature type="active site" evidence="3">
    <location>
        <position position="242"/>
    </location>
</feature>
<comment type="similarity">
    <text evidence="3">Belongs to the kynurenine formamidase family.</text>
</comment>
<dbReference type="EC" id="3.5.1.9" evidence="3"/>
<feature type="active site" evidence="3">
    <location>
        <position position="275"/>
    </location>
</feature>
<dbReference type="InterPro" id="IPR050300">
    <property type="entry name" value="GDXG_lipolytic_enzyme"/>
</dbReference>
<comment type="subunit">
    <text evidence="3">Homodimer.</text>
</comment>
<dbReference type="UniPathway" id="UPA00333">
    <property type="reaction ID" value="UER00454"/>
</dbReference>
<dbReference type="HAMAP" id="MF_03014">
    <property type="entry name" value="KFase"/>
    <property type="match status" value="1"/>
</dbReference>
<name>A0A0P4ZP14_9CRUS</name>
<protein>
    <recommendedName>
        <fullName evidence="3">Kynurenine formamidase</fullName>
        <shortName evidence="3">KFA</shortName>
        <shortName evidence="3">KFase</shortName>
        <ecNumber evidence="3">3.5.1.9</ecNumber>
    </recommendedName>
    <alternativeName>
        <fullName evidence="3">Arylformamidase</fullName>
    </alternativeName>
    <alternativeName>
        <fullName evidence="3">N-formylkynurenine formamidase</fullName>
        <shortName evidence="3">FKF</shortName>
    </alternativeName>
</protein>
<dbReference type="ESTHER" id="9crus-a0a0p4xk47">
    <property type="family name" value="Kynurenine-formamidase"/>
</dbReference>
<reference evidence="6 7" key="3">
    <citation type="submission" date="2016-03" db="EMBL/GenBank/DDBJ databases">
        <title>EvidentialGene: Evidence-directed Construction of Genes on Genomes.</title>
        <authorList>
            <person name="Gilbert D.G."/>
            <person name="Choi J.-H."/>
            <person name="Mockaitis K."/>
            <person name="Colbourne J."/>
            <person name="Pfrender M."/>
        </authorList>
    </citation>
    <scope>NUCLEOTIDE SEQUENCE [LARGE SCALE GENOMIC DNA]</scope>
    <source>
        <strain evidence="6 7">Xinb3</strain>
        <tissue evidence="6">Complete organism</tissue>
    </source>
</reference>
<evidence type="ECO:0000256" key="2">
    <source>
        <dbReference type="ARBA" id="ARBA00023079"/>
    </source>
</evidence>
<sequence length="302" mass="34165">MEPEEWSSWDKQRLEDEYSPSKWSRRGPADWVLDHHVKLVTRVSTHVKHEVSCQLDIPYGVREGEKFDIFGAEELPKDAPVFVYIHGGYWQALDRSISAYSVAPQHKAGHVVAIIGYELAPKVNLKEITLEIQLAVSAILKWAAERGSRSVVIAGHSAGSHLAAMLLHDSEWQNKEPHLNLLHGMIHISGVFDVVPLIETTMNLPLNLDSETAKSLSPLRCFSQSMDKVRNVKQLLVVGENDPPEFKRQTLTYAQAQMRAGFTDVHCKVMDTLDHFDIVEKLQEEEYVLTRLIIQLLSCAQL</sequence>
<evidence type="ECO:0000313" key="7">
    <source>
        <dbReference type="Proteomes" id="UP000076858"/>
    </source>
</evidence>
<feature type="domain" description="BD-FAE-like" evidence="4">
    <location>
        <begin position="68"/>
        <end position="202"/>
    </location>
</feature>
<reference evidence="5" key="2">
    <citation type="submission" date="2015-10" db="EMBL/GenBank/DDBJ databases">
        <authorList>
            <person name="Gilbert D.G."/>
        </authorList>
    </citation>
    <scope>NUCLEOTIDE SEQUENCE</scope>
</reference>
<keyword evidence="2 3" id="KW-0823">Tryptophan catabolism</keyword>
<dbReference type="STRING" id="35525.A0A0P4ZP14"/>
<feature type="active site" description="Nucleophile" evidence="3">
    <location>
        <position position="157"/>
    </location>
</feature>
<evidence type="ECO:0000256" key="1">
    <source>
        <dbReference type="ARBA" id="ARBA00022801"/>
    </source>
</evidence>
<comment type="function">
    <text evidence="3">Catalyzes the hydrolysis of N-formyl-L-kynurenine to L-kynurenine, the second step in the kynurenine pathway of tryptophan degradation. Required for elimination of toxic metabolites.</text>
</comment>
<comment type="domain">
    <text evidence="3">The main chain amide nitrogen atoms of the second glycine and its adjacent residue in the HGGXW motif define the oxyanion hole, and stabilize the oxyanion that forms during the nucleophilic attack by the catalytic serine during substrate cleavage.</text>
</comment>
<dbReference type="PANTHER" id="PTHR48081:SF33">
    <property type="entry name" value="KYNURENINE FORMAMIDASE"/>
    <property type="match status" value="1"/>
</dbReference>
<dbReference type="PANTHER" id="PTHR48081">
    <property type="entry name" value="AB HYDROLASE SUPERFAMILY PROTEIN C4A8.06C"/>
    <property type="match status" value="1"/>
</dbReference>
<dbReference type="OrthoDB" id="433474at2759"/>
<evidence type="ECO:0000313" key="6">
    <source>
        <dbReference type="EMBL" id="KZS09367.1"/>
    </source>
</evidence>
<dbReference type="EMBL" id="LRGB01002076">
    <property type="protein sequence ID" value="KZS09367.1"/>
    <property type="molecule type" value="Genomic_DNA"/>
</dbReference>
<dbReference type="GO" id="GO:0004061">
    <property type="term" value="F:arylformamidase activity"/>
    <property type="evidence" value="ECO:0007669"/>
    <property type="project" value="UniProtKB-UniRule"/>
</dbReference>
<dbReference type="EMBL" id="GDIP01214349">
    <property type="protein sequence ID" value="JAJ09053.1"/>
    <property type="molecule type" value="Transcribed_RNA"/>
</dbReference>
<feature type="short sequence motif" description="HGGXW" evidence="3">
    <location>
        <begin position="86"/>
        <end position="90"/>
    </location>
</feature>
<dbReference type="InterPro" id="IPR029058">
    <property type="entry name" value="AB_hydrolase_fold"/>
</dbReference>
<keyword evidence="1 3" id="KW-0378">Hydrolase</keyword>
<dbReference type="InterPro" id="IPR027519">
    <property type="entry name" value="KFase_ver/fungi-typ"/>
</dbReference>
<gene>
    <name evidence="6" type="ORF">APZ42_026446</name>
</gene>
<dbReference type="GO" id="GO:0019441">
    <property type="term" value="P:L-tryptophan catabolic process to kynurenine"/>
    <property type="evidence" value="ECO:0007669"/>
    <property type="project" value="UniProtKB-UniRule"/>
</dbReference>
<dbReference type="SUPFAM" id="SSF53474">
    <property type="entry name" value="alpha/beta-Hydrolases"/>
    <property type="match status" value="1"/>
</dbReference>
<dbReference type="Proteomes" id="UP000076858">
    <property type="component" value="Unassembled WGS sequence"/>
</dbReference>
<dbReference type="InterPro" id="IPR049492">
    <property type="entry name" value="BD-FAE-like_dom"/>
</dbReference>
<comment type="catalytic activity">
    <reaction evidence="3">
        <text>N-formyl-L-kynurenine + H2O = L-kynurenine + formate + H(+)</text>
        <dbReference type="Rhea" id="RHEA:13009"/>
        <dbReference type="ChEBI" id="CHEBI:15377"/>
        <dbReference type="ChEBI" id="CHEBI:15378"/>
        <dbReference type="ChEBI" id="CHEBI:15740"/>
        <dbReference type="ChEBI" id="CHEBI:57959"/>
        <dbReference type="ChEBI" id="CHEBI:58629"/>
        <dbReference type="EC" id="3.5.1.9"/>
    </reaction>
</comment>